<evidence type="ECO:0000256" key="1">
    <source>
        <dbReference type="SAM" id="MobiDB-lite"/>
    </source>
</evidence>
<protein>
    <recommendedName>
        <fullName evidence="4">Integrase core domain containing protein</fullName>
    </recommendedName>
</protein>
<sequence length="144" mass="15221">MFSTFFCKYARPKVAGTNQPPRKQARGITINEEPTASRANATKLPPKGGKGKGKVLVQDTPEVESSDSEGIYSTYRTPSDHEGSSEDGSPASISDLPSSRAVTGPGTTSSGSSSPITQPTIGRGFEDYFGGEVVVYRQCGRKIS</sequence>
<proteinExistence type="predicted"/>
<dbReference type="PaxDb" id="4113-PGSC0003DMT400087997"/>
<dbReference type="AlphaFoldDB" id="M1DF11"/>
<evidence type="ECO:0008006" key="4">
    <source>
        <dbReference type="Google" id="ProtNLM"/>
    </source>
</evidence>
<keyword evidence="3" id="KW-1185">Reference proteome</keyword>
<dbReference type="Gramene" id="PGSC0003DMT400087997">
    <property type="protein sequence ID" value="PGSC0003DMT400087997"/>
    <property type="gene ID" value="PGSC0003DMG400037568"/>
</dbReference>
<dbReference type="Proteomes" id="UP000011115">
    <property type="component" value="Unassembled WGS sequence"/>
</dbReference>
<feature type="compositionally biased region" description="Low complexity" evidence="1">
    <location>
        <begin position="103"/>
        <end position="121"/>
    </location>
</feature>
<evidence type="ECO:0000313" key="3">
    <source>
        <dbReference type="Proteomes" id="UP000011115"/>
    </source>
</evidence>
<dbReference type="HOGENOM" id="CLU_1799895_0_0_1"/>
<feature type="region of interest" description="Disordered" evidence="1">
    <location>
        <begin position="11"/>
        <end position="125"/>
    </location>
</feature>
<reference evidence="3" key="1">
    <citation type="journal article" date="2011" name="Nature">
        <title>Genome sequence and analysis of the tuber crop potato.</title>
        <authorList>
            <consortium name="The Potato Genome Sequencing Consortium"/>
        </authorList>
    </citation>
    <scope>NUCLEOTIDE SEQUENCE [LARGE SCALE GENOMIC DNA]</scope>
    <source>
        <strain evidence="3">cv. DM1-3 516 R44</strain>
    </source>
</reference>
<evidence type="ECO:0000313" key="2">
    <source>
        <dbReference type="EnsemblPlants" id="PGSC0003DMT400087997"/>
    </source>
</evidence>
<organism evidence="2 3">
    <name type="scientific">Solanum tuberosum</name>
    <name type="common">Potato</name>
    <dbReference type="NCBI Taxonomy" id="4113"/>
    <lineage>
        <taxon>Eukaryota</taxon>
        <taxon>Viridiplantae</taxon>
        <taxon>Streptophyta</taxon>
        <taxon>Embryophyta</taxon>
        <taxon>Tracheophyta</taxon>
        <taxon>Spermatophyta</taxon>
        <taxon>Magnoliopsida</taxon>
        <taxon>eudicotyledons</taxon>
        <taxon>Gunneridae</taxon>
        <taxon>Pentapetalae</taxon>
        <taxon>asterids</taxon>
        <taxon>lamiids</taxon>
        <taxon>Solanales</taxon>
        <taxon>Solanaceae</taxon>
        <taxon>Solanoideae</taxon>
        <taxon>Solaneae</taxon>
        <taxon>Solanum</taxon>
    </lineage>
</organism>
<name>M1DF11_SOLTU</name>
<dbReference type="EnsemblPlants" id="PGSC0003DMT400087997">
    <property type="protein sequence ID" value="PGSC0003DMT400087997"/>
    <property type="gene ID" value="PGSC0003DMG400037568"/>
</dbReference>
<feature type="compositionally biased region" description="Polar residues" evidence="1">
    <location>
        <begin position="91"/>
        <end position="101"/>
    </location>
</feature>
<accession>M1DF11</accession>
<reference evidence="2" key="2">
    <citation type="submission" date="2015-06" db="UniProtKB">
        <authorList>
            <consortium name="EnsemblPlants"/>
        </authorList>
    </citation>
    <scope>IDENTIFICATION</scope>
    <source>
        <strain evidence="2">DM1-3 516 R44</strain>
    </source>
</reference>
<dbReference type="InParanoid" id="M1DF11"/>